<name>A0A0A8ZF47_ARUDO</name>
<reference evidence="1" key="2">
    <citation type="journal article" date="2015" name="Data Brief">
        <title>Shoot transcriptome of the giant reed, Arundo donax.</title>
        <authorList>
            <person name="Barrero R.A."/>
            <person name="Guerrero F.D."/>
            <person name="Moolhuijzen P."/>
            <person name="Goolsby J.A."/>
            <person name="Tidwell J."/>
            <person name="Bellgard S.E."/>
            <person name="Bellgard M.I."/>
        </authorList>
    </citation>
    <scope>NUCLEOTIDE SEQUENCE</scope>
    <source>
        <tissue evidence="1">Shoot tissue taken approximately 20 cm above the soil surface</tissue>
    </source>
</reference>
<dbReference type="AlphaFoldDB" id="A0A0A8ZF47"/>
<reference evidence="1" key="1">
    <citation type="submission" date="2014-09" db="EMBL/GenBank/DDBJ databases">
        <authorList>
            <person name="Magalhaes I.L.F."/>
            <person name="Oliveira U."/>
            <person name="Santos F.R."/>
            <person name="Vidigal T.H.D.A."/>
            <person name="Brescovit A.D."/>
            <person name="Santos A.J."/>
        </authorList>
    </citation>
    <scope>NUCLEOTIDE SEQUENCE</scope>
    <source>
        <tissue evidence="1">Shoot tissue taken approximately 20 cm above the soil surface</tissue>
    </source>
</reference>
<protein>
    <submittedName>
        <fullName evidence="1">Uncharacterized protein</fullName>
    </submittedName>
</protein>
<organism evidence="1">
    <name type="scientific">Arundo donax</name>
    <name type="common">Giant reed</name>
    <name type="synonym">Donax arundinaceus</name>
    <dbReference type="NCBI Taxonomy" id="35708"/>
    <lineage>
        <taxon>Eukaryota</taxon>
        <taxon>Viridiplantae</taxon>
        <taxon>Streptophyta</taxon>
        <taxon>Embryophyta</taxon>
        <taxon>Tracheophyta</taxon>
        <taxon>Spermatophyta</taxon>
        <taxon>Magnoliopsida</taxon>
        <taxon>Liliopsida</taxon>
        <taxon>Poales</taxon>
        <taxon>Poaceae</taxon>
        <taxon>PACMAD clade</taxon>
        <taxon>Arundinoideae</taxon>
        <taxon>Arundineae</taxon>
        <taxon>Arundo</taxon>
    </lineage>
</organism>
<proteinExistence type="predicted"/>
<accession>A0A0A8ZF47</accession>
<sequence length="16" mass="1834">MNTGIFLSLTKDDHEL</sequence>
<dbReference type="EMBL" id="GBRH01264408">
    <property type="protein sequence ID" value="JAD33487.1"/>
    <property type="molecule type" value="Transcribed_RNA"/>
</dbReference>
<evidence type="ECO:0000313" key="1">
    <source>
        <dbReference type="EMBL" id="JAD33487.1"/>
    </source>
</evidence>